<keyword evidence="8" id="KW-1185">Reference proteome</keyword>
<gene>
    <name evidence="7" type="ORF">CWI69_07675</name>
</gene>
<dbReference type="RefSeq" id="WP_126763462.1">
    <property type="nucleotide sequence ID" value="NZ_JBHLTZ010000012.1"/>
</dbReference>
<keyword evidence="3 5" id="KW-1133">Transmembrane helix</keyword>
<comment type="caution">
    <text evidence="7">The sequence shown here is derived from an EMBL/GenBank/DDBJ whole genome shotgun (WGS) entry which is preliminary data.</text>
</comment>
<accession>A0A432XVY8</accession>
<organism evidence="7 8">
    <name type="scientific">Pseudidiomarina halophila</name>
    <dbReference type="NCBI Taxonomy" id="1449799"/>
    <lineage>
        <taxon>Bacteria</taxon>
        <taxon>Pseudomonadati</taxon>
        <taxon>Pseudomonadota</taxon>
        <taxon>Gammaproteobacteria</taxon>
        <taxon>Alteromonadales</taxon>
        <taxon>Idiomarinaceae</taxon>
        <taxon>Pseudidiomarina</taxon>
    </lineage>
</organism>
<sequence length="393" mass="43027">MQHWQQIIRIGGFEFRRFFKWKQEIFSLLLMAALFGVTIGWGVLKSSLEETQTVAVVAPVTLPELPNIRWQPVTDAAAAQAELGSAYSGVLEVSANPEDGYHAELWAANSGGWQERLQTQLQGWLQQQKLQALPLSDSQIAMLNQPVEVTLTVQRGEEETSHSASQAIPLIILVSIMVGVFGSFGLMMTAITQEKQQRVTEQLLTIIRPAEWIDGKILGITLHCLKSMATVLLIIVLVSTLMMVIEGGAFELPGINWTVLGATTLFAIIGLVMINALMAGFAATIDDPNHSGRTAIMLIPALFVGAGFGVMDNLQGILAQVLSWFPLTSFAVMPLRIADGSVSGWEVLISLILLLATTYVIRSAAIRLFTMGITMYGKEPSWRMMGRAFIGRR</sequence>
<keyword evidence="4 5" id="KW-0472">Membrane</keyword>
<dbReference type="Proteomes" id="UP000287198">
    <property type="component" value="Unassembled WGS sequence"/>
</dbReference>
<evidence type="ECO:0000256" key="5">
    <source>
        <dbReference type="SAM" id="Phobius"/>
    </source>
</evidence>
<feature type="transmembrane region" description="Helical" evidence="5">
    <location>
        <begin position="25"/>
        <end position="44"/>
    </location>
</feature>
<feature type="transmembrane region" description="Helical" evidence="5">
    <location>
        <begin position="225"/>
        <end position="245"/>
    </location>
</feature>
<name>A0A432XVY8_9GAMM</name>
<dbReference type="EMBL" id="PIPW01000002">
    <property type="protein sequence ID" value="RUO52905.1"/>
    <property type="molecule type" value="Genomic_DNA"/>
</dbReference>
<evidence type="ECO:0000256" key="1">
    <source>
        <dbReference type="ARBA" id="ARBA00004141"/>
    </source>
</evidence>
<evidence type="ECO:0000313" key="7">
    <source>
        <dbReference type="EMBL" id="RUO52905.1"/>
    </source>
</evidence>
<keyword evidence="2 5" id="KW-0812">Transmembrane</keyword>
<evidence type="ECO:0000256" key="2">
    <source>
        <dbReference type="ARBA" id="ARBA00022692"/>
    </source>
</evidence>
<feature type="domain" description="ABC-2 type transporter transmembrane" evidence="6">
    <location>
        <begin position="27"/>
        <end position="361"/>
    </location>
</feature>
<dbReference type="Pfam" id="PF12698">
    <property type="entry name" value="ABC2_membrane_3"/>
    <property type="match status" value="1"/>
</dbReference>
<reference evidence="8" key="1">
    <citation type="journal article" date="2018" name="Front. Microbiol.">
        <title>Genome-Based Analysis Reveals the Taxonomy and Diversity of the Family Idiomarinaceae.</title>
        <authorList>
            <person name="Liu Y."/>
            <person name="Lai Q."/>
            <person name="Shao Z."/>
        </authorList>
    </citation>
    <scope>NUCLEOTIDE SEQUENCE [LARGE SCALE GENOMIC DNA]</scope>
    <source>
        <strain evidence="8">BH195</strain>
    </source>
</reference>
<dbReference type="GO" id="GO:0016020">
    <property type="term" value="C:membrane"/>
    <property type="evidence" value="ECO:0007669"/>
    <property type="project" value="UniProtKB-SubCell"/>
</dbReference>
<dbReference type="AlphaFoldDB" id="A0A432XVY8"/>
<dbReference type="GO" id="GO:0140359">
    <property type="term" value="F:ABC-type transporter activity"/>
    <property type="evidence" value="ECO:0007669"/>
    <property type="project" value="InterPro"/>
</dbReference>
<evidence type="ECO:0000256" key="4">
    <source>
        <dbReference type="ARBA" id="ARBA00023136"/>
    </source>
</evidence>
<dbReference type="OrthoDB" id="9768837at2"/>
<evidence type="ECO:0000256" key="3">
    <source>
        <dbReference type="ARBA" id="ARBA00022989"/>
    </source>
</evidence>
<evidence type="ECO:0000259" key="6">
    <source>
        <dbReference type="Pfam" id="PF12698"/>
    </source>
</evidence>
<evidence type="ECO:0000313" key="8">
    <source>
        <dbReference type="Proteomes" id="UP000287198"/>
    </source>
</evidence>
<feature type="transmembrane region" description="Helical" evidence="5">
    <location>
        <begin position="167"/>
        <end position="188"/>
    </location>
</feature>
<comment type="subcellular location">
    <subcellularLocation>
        <location evidence="1">Membrane</location>
        <topology evidence="1">Multi-pass membrane protein</topology>
    </subcellularLocation>
</comment>
<dbReference type="InterPro" id="IPR013525">
    <property type="entry name" value="ABC2_TM"/>
</dbReference>
<feature type="transmembrane region" description="Helical" evidence="5">
    <location>
        <begin position="347"/>
        <end position="376"/>
    </location>
</feature>
<feature type="transmembrane region" description="Helical" evidence="5">
    <location>
        <begin position="257"/>
        <end position="282"/>
    </location>
</feature>
<proteinExistence type="predicted"/>
<protein>
    <submittedName>
        <fullName evidence="7">ABC transporter permease</fullName>
    </submittedName>
</protein>